<evidence type="ECO:0000256" key="4">
    <source>
        <dbReference type="SAM" id="Phobius"/>
    </source>
</evidence>
<evidence type="ECO:0000313" key="7">
    <source>
        <dbReference type="EMBL" id="KAF7415434.1"/>
    </source>
</evidence>
<dbReference type="Proteomes" id="UP000600918">
    <property type="component" value="Unassembled WGS sequence"/>
</dbReference>
<keyword evidence="4" id="KW-1133">Transmembrane helix</keyword>
<reference evidence="7" key="1">
    <citation type="journal article" date="2020" name="G3 (Bethesda)">
        <title>High-Quality Assemblies for Three Invasive Social Wasps from the &lt;i&gt;Vespula&lt;/i&gt; Genus.</title>
        <authorList>
            <person name="Harrop T.W.R."/>
            <person name="Guhlin J."/>
            <person name="McLaughlin G.M."/>
            <person name="Permina E."/>
            <person name="Stockwell P."/>
            <person name="Gilligan J."/>
            <person name="Le Lec M.F."/>
            <person name="Gruber M.A.M."/>
            <person name="Quinn O."/>
            <person name="Lovegrove M."/>
            <person name="Duncan E.J."/>
            <person name="Remnant E.J."/>
            <person name="Van Eeckhoven J."/>
            <person name="Graham B."/>
            <person name="Knapp R.A."/>
            <person name="Langford K.W."/>
            <person name="Kronenberg Z."/>
            <person name="Press M.O."/>
            <person name="Eacker S.M."/>
            <person name="Wilson-Rankin E.E."/>
            <person name="Purcell J."/>
            <person name="Lester P.J."/>
            <person name="Dearden P.K."/>
        </authorList>
    </citation>
    <scope>NUCLEOTIDE SEQUENCE</scope>
    <source>
        <strain evidence="7">Volc-1</strain>
    </source>
</reference>
<dbReference type="SMART" id="SM00239">
    <property type="entry name" value="C2"/>
    <property type="match status" value="1"/>
</dbReference>
<feature type="domain" description="Phorbol-ester/DAG-type" evidence="6">
    <location>
        <begin position="900"/>
        <end position="951"/>
    </location>
</feature>
<dbReference type="PANTHER" id="PTHR21119">
    <property type="entry name" value="C2 DOMAIN-CONTAINING PROTEIN"/>
    <property type="match status" value="1"/>
</dbReference>
<dbReference type="Pfam" id="PF00168">
    <property type="entry name" value="C2"/>
    <property type="match status" value="1"/>
</dbReference>
<feature type="compositionally biased region" description="Low complexity" evidence="3">
    <location>
        <begin position="840"/>
        <end position="850"/>
    </location>
</feature>
<dbReference type="GO" id="GO:0046872">
    <property type="term" value="F:metal ion binding"/>
    <property type="evidence" value="ECO:0007669"/>
    <property type="project" value="UniProtKB-KW"/>
</dbReference>
<dbReference type="Gene3D" id="2.60.40.150">
    <property type="entry name" value="C2 domain"/>
    <property type="match status" value="1"/>
</dbReference>
<evidence type="ECO:0000256" key="3">
    <source>
        <dbReference type="SAM" id="MobiDB-lite"/>
    </source>
</evidence>
<gene>
    <name evidence="7" type="ORF">H0235_012026</name>
</gene>
<proteinExistence type="predicted"/>
<dbReference type="Gene3D" id="3.30.60.20">
    <property type="match status" value="1"/>
</dbReference>
<evidence type="ECO:0000259" key="5">
    <source>
        <dbReference type="PROSITE" id="PS50004"/>
    </source>
</evidence>
<keyword evidence="4" id="KW-0472">Membrane</keyword>
<dbReference type="AlphaFoldDB" id="A0A834NQ81"/>
<comment type="caution">
    <text evidence="7">The sequence shown here is derived from an EMBL/GenBank/DDBJ whole genome shotgun (WGS) entry which is preliminary data.</text>
</comment>
<evidence type="ECO:0008006" key="9">
    <source>
        <dbReference type="Google" id="ProtNLM"/>
    </source>
</evidence>
<dbReference type="PROSITE" id="PS50004">
    <property type="entry name" value="C2"/>
    <property type="match status" value="1"/>
</dbReference>
<feature type="compositionally biased region" description="Low complexity" evidence="3">
    <location>
        <begin position="756"/>
        <end position="767"/>
    </location>
</feature>
<dbReference type="InterPro" id="IPR046349">
    <property type="entry name" value="C1-like_sf"/>
</dbReference>
<keyword evidence="4" id="KW-0812">Transmembrane</keyword>
<dbReference type="SMART" id="SM00109">
    <property type="entry name" value="C1"/>
    <property type="match status" value="1"/>
</dbReference>
<sequence length="1062" mass="116872">MFLESNWTWLAERWVNMADLAERVDDLICSFDSAGDTTMDTLSMLIFGWMLFGLVVLCVGKYVYNRFVLNELGTSRTAKDGHVFHGDSVVVTSAAAAGAGATGAKFLGHQERSTKLSASSVGVASGSSSKTSTSTGPIGVSGAVLAAANTAASFGGGGSGASSTIAAAPVASSPSPSSPGYVPPTPPVRKRLTRKTSGALITPARSSRALHLPTATGADAEAVRWVNELIVWLHSDLVILNELLALWVASLNDFTAGSVDEHGVGVEFVRVLPETHPPTLSNIFCECDSKDDVTITCDCEATPALQLKAFRQRGDKLESSHYRVNVNRFRARLNVVCITEKLLIDLKCDGWPEVKVSLAQVGTIKKDLDESQLQEVVTEIVVGALRGTNVHLNLSQYPTCPRLWREPPTQAGFSLPVHYDSMSGSNSMIHKASPQRLHTQRHATSAAQLQQQQQQYMPGEKRLLVKVVRATELGGQHPSVEPYCVVELDEPPQKHQTSIKKDTINPIWDEAFLFDVSHNTTEVLLEVYDHVNKSQKFLGLGIVGVEELLANPSQRQIIPLQGRPYEEDDVTGTLTVEFLFIEGAEVPQIGSKPYKVKETIKPMSPTRTYNPATNLVSSNSLNYNNGNSTLIFPIKRVLYFRPLAIHRHTVAGMKIFGFFLPRLARPGSNHNLDLLSQSIPSSRTSPNYKFLDPYLTNGNVVDSPYRSGQTNGNKGTLIVHSQQRQAERQVVKVALTENGNWQEISPEHGAKDTSMTSGPESTPNSSNSEERGRTRRKRRDFFGTIKKRLSRSKTRSRSVGPEGDINHEDAHSRSISADRARDPGSAHLSIPGREEHSRRSSLSEASGISGTSTRTYVNEASTLVLETLENGIKKHYLVPLSLAQKSKWRKKGTKLHIFNDHTFIAKHMPGGTVCEVCKRTLARRLGKQGYECRDCQMKCHKHCHVKVDTTCPTSTIQSIEFIGSLWRHRSNSKAHLSRNSDYPWGKGSDPDWTVLRVSGEGNVVARFIRSCDEEVKGYGIKLRPSLLGQTSRSRNWATLSVAFSMTTMTSLRQNQNWVEYDG</sequence>
<dbReference type="CDD" id="cd20831">
    <property type="entry name" value="C1_dGM13116p-like"/>
    <property type="match status" value="1"/>
</dbReference>
<dbReference type="Pfam" id="PF00130">
    <property type="entry name" value="C1_1"/>
    <property type="match status" value="1"/>
</dbReference>
<keyword evidence="2" id="KW-0862">Zinc</keyword>
<dbReference type="InterPro" id="IPR039934">
    <property type="entry name" value="C2CD2/C2CD2L"/>
</dbReference>
<dbReference type="InterPro" id="IPR035892">
    <property type="entry name" value="C2_domain_sf"/>
</dbReference>
<feature type="region of interest" description="Disordered" evidence="3">
    <location>
        <begin position="737"/>
        <end position="850"/>
    </location>
</feature>
<accession>A0A834NQ81</accession>
<dbReference type="InterPro" id="IPR000008">
    <property type="entry name" value="C2_dom"/>
</dbReference>
<dbReference type="PROSITE" id="PS00479">
    <property type="entry name" value="ZF_DAG_PE_1"/>
    <property type="match status" value="1"/>
</dbReference>
<feature type="compositionally biased region" description="Basic residues" evidence="3">
    <location>
        <begin position="773"/>
        <end position="796"/>
    </location>
</feature>
<dbReference type="PANTHER" id="PTHR21119:SF5">
    <property type="entry name" value="C2 DOMAIN-CONTAINING PROTEIN"/>
    <property type="match status" value="1"/>
</dbReference>
<keyword evidence="8" id="KW-1185">Reference proteome</keyword>
<evidence type="ECO:0000313" key="8">
    <source>
        <dbReference type="Proteomes" id="UP000600918"/>
    </source>
</evidence>
<name>A0A834NQ81_VESPE</name>
<evidence type="ECO:0000259" key="6">
    <source>
        <dbReference type="PROSITE" id="PS50081"/>
    </source>
</evidence>
<feature type="domain" description="C2" evidence="5">
    <location>
        <begin position="441"/>
        <end position="558"/>
    </location>
</feature>
<dbReference type="CDD" id="cd08678">
    <property type="entry name" value="C2_C21orf25-like"/>
    <property type="match status" value="1"/>
</dbReference>
<feature type="transmembrane region" description="Helical" evidence="4">
    <location>
        <begin position="42"/>
        <end position="64"/>
    </location>
</feature>
<evidence type="ECO:0000256" key="2">
    <source>
        <dbReference type="ARBA" id="ARBA00022833"/>
    </source>
</evidence>
<keyword evidence="1" id="KW-0479">Metal-binding</keyword>
<organism evidence="7 8">
    <name type="scientific">Vespula pensylvanica</name>
    <name type="common">Western yellow jacket</name>
    <name type="synonym">Wasp</name>
    <dbReference type="NCBI Taxonomy" id="30213"/>
    <lineage>
        <taxon>Eukaryota</taxon>
        <taxon>Metazoa</taxon>
        <taxon>Ecdysozoa</taxon>
        <taxon>Arthropoda</taxon>
        <taxon>Hexapoda</taxon>
        <taxon>Insecta</taxon>
        <taxon>Pterygota</taxon>
        <taxon>Neoptera</taxon>
        <taxon>Endopterygota</taxon>
        <taxon>Hymenoptera</taxon>
        <taxon>Apocrita</taxon>
        <taxon>Aculeata</taxon>
        <taxon>Vespoidea</taxon>
        <taxon>Vespidae</taxon>
        <taxon>Vespinae</taxon>
        <taxon>Vespula</taxon>
    </lineage>
</organism>
<feature type="region of interest" description="Disordered" evidence="3">
    <location>
        <begin position="165"/>
        <end position="197"/>
    </location>
</feature>
<dbReference type="SUPFAM" id="SSF57889">
    <property type="entry name" value="Cysteine-rich domain"/>
    <property type="match status" value="1"/>
</dbReference>
<dbReference type="PROSITE" id="PS50081">
    <property type="entry name" value="ZF_DAG_PE_2"/>
    <property type="match status" value="1"/>
</dbReference>
<feature type="compositionally biased region" description="Low complexity" evidence="3">
    <location>
        <begin position="165"/>
        <end position="180"/>
    </location>
</feature>
<dbReference type="EMBL" id="JACSDY010000011">
    <property type="protein sequence ID" value="KAF7415434.1"/>
    <property type="molecule type" value="Genomic_DNA"/>
</dbReference>
<dbReference type="SUPFAM" id="SSF49562">
    <property type="entry name" value="C2 domain (Calcium/lipid-binding domain, CaLB)"/>
    <property type="match status" value="1"/>
</dbReference>
<feature type="compositionally biased region" description="Basic and acidic residues" evidence="3">
    <location>
        <begin position="804"/>
        <end position="824"/>
    </location>
</feature>
<dbReference type="InterPro" id="IPR002219">
    <property type="entry name" value="PKC_DAG/PE"/>
</dbReference>
<protein>
    <recommendedName>
        <fullName evidence="9">C2 domain-containing protein</fullName>
    </recommendedName>
</protein>
<evidence type="ECO:0000256" key="1">
    <source>
        <dbReference type="ARBA" id="ARBA00022723"/>
    </source>
</evidence>